<keyword evidence="1" id="KW-0489">Methyltransferase</keyword>
<dbReference type="GO" id="GO:0008168">
    <property type="term" value="F:methyltransferase activity"/>
    <property type="evidence" value="ECO:0007669"/>
    <property type="project" value="UniProtKB-KW"/>
</dbReference>
<dbReference type="GO" id="GO:0032259">
    <property type="term" value="P:methylation"/>
    <property type="evidence" value="ECO:0007669"/>
    <property type="project" value="UniProtKB-KW"/>
</dbReference>
<dbReference type="Proteomes" id="UP000250266">
    <property type="component" value="Unassembled WGS sequence"/>
</dbReference>
<reference evidence="1 2" key="1">
    <citation type="journal article" date="2016" name="Nat. Commun.">
        <title>Ectomycorrhizal ecology is imprinted in the genome of the dominant symbiotic fungus Cenococcum geophilum.</title>
        <authorList>
            <consortium name="DOE Joint Genome Institute"/>
            <person name="Peter M."/>
            <person name="Kohler A."/>
            <person name="Ohm R.A."/>
            <person name="Kuo A."/>
            <person name="Krutzmann J."/>
            <person name="Morin E."/>
            <person name="Arend M."/>
            <person name="Barry K.W."/>
            <person name="Binder M."/>
            <person name="Choi C."/>
            <person name="Clum A."/>
            <person name="Copeland A."/>
            <person name="Grisel N."/>
            <person name="Haridas S."/>
            <person name="Kipfer T."/>
            <person name="LaButti K."/>
            <person name="Lindquist E."/>
            <person name="Lipzen A."/>
            <person name="Maire R."/>
            <person name="Meier B."/>
            <person name="Mihaltcheva S."/>
            <person name="Molinier V."/>
            <person name="Murat C."/>
            <person name="Poggeler S."/>
            <person name="Quandt C.A."/>
            <person name="Sperisen C."/>
            <person name="Tritt A."/>
            <person name="Tisserant E."/>
            <person name="Crous P.W."/>
            <person name="Henrissat B."/>
            <person name="Nehls U."/>
            <person name="Egli S."/>
            <person name="Spatafora J.W."/>
            <person name="Grigoriev I.V."/>
            <person name="Martin F.M."/>
        </authorList>
    </citation>
    <scope>NUCLEOTIDE SEQUENCE [LARGE SCALE GENOMIC DNA]</scope>
    <source>
        <strain evidence="1 2">CBS 459.81</strain>
    </source>
</reference>
<dbReference type="SUPFAM" id="SSF53335">
    <property type="entry name" value="S-adenosyl-L-methionine-dependent methyltransferases"/>
    <property type="match status" value="1"/>
</dbReference>
<evidence type="ECO:0000313" key="2">
    <source>
        <dbReference type="Proteomes" id="UP000250266"/>
    </source>
</evidence>
<dbReference type="AlphaFoldDB" id="A0A8E2JIC9"/>
<dbReference type="CDD" id="cd02440">
    <property type="entry name" value="AdoMet_MTases"/>
    <property type="match status" value="1"/>
</dbReference>
<name>A0A8E2JIC9_9PEZI</name>
<organism evidence="1 2">
    <name type="scientific">Lepidopterella palustris CBS 459.81</name>
    <dbReference type="NCBI Taxonomy" id="1314670"/>
    <lineage>
        <taxon>Eukaryota</taxon>
        <taxon>Fungi</taxon>
        <taxon>Dikarya</taxon>
        <taxon>Ascomycota</taxon>
        <taxon>Pezizomycotina</taxon>
        <taxon>Dothideomycetes</taxon>
        <taxon>Pleosporomycetidae</taxon>
        <taxon>Mytilinidiales</taxon>
        <taxon>Argynnaceae</taxon>
        <taxon>Lepidopterella</taxon>
    </lineage>
</organism>
<protein>
    <submittedName>
        <fullName evidence="1">S-adenosyl-L-methionine-dependent methyltransferase</fullName>
    </submittedName>
</protein>
<dbReference type="InterPro" id="IPR029063">
    <property type="entry name" value="SAM-dependent_MTases_sf"/>
</dbReference>
<dbReference type="PANTHER" id="PTHR43591">
    <property type="entry name" value="METHYLTRANSFERASE"/>
    <property type="match status" value="1"/>
</dbReference>
<dbReference type="EMBL" id="KV744853">
    <property type="protein sequence ID" value="OCK83750.1"/>
    <property type="molecule type" value="Genomic_DNA"/>
</dbReference>
<dbReference type="Gene3D" id="3.40.50.150">
    <property type="entry name" value="Vaccinia Virus protein VP39"/>
    <property type="match status" value="1"/>
</dbReference>
<proteinExistence type="predicted"/>
<dbReference type="PANTHER" id="PTHR43591:SF24">
    <property type="entry name" value="2-METHOXY-6-POLYPRENYL-1,4-BENZOQUINOL METHYLASE, MITOCHONDRIAL"/>
    <property type="match status" value="1"/>
</dbReference>
<gene>
    <name evidence="1" type="ORF">K432DRAFT_379225</name>
</gene>
<keyword evidence="1" id="KW-0808">Transferase</keyword>
<dbReference type="OrthoDB" id="2013972at2759"/>
<accession>A0A8E2JIC9</accession>
<keyword evidence="2" id="KW-1185">Reference proteome</keyword>
<dbReference type="Pfam" id="PF13489">
    <property type="entry name" value="Methyltransf_23"/>
    <property type="match status" value="1"/>
</dbReference>
<evidence type="ECO:0000313" key="1">
    <source>
        <dbReference type="EMBL" id="OCK83750.1"/>
    </source>
</evidence>
<sequence length="346" mass="39173">MANTAPTAHAMAAERAMMANGVVAEDLEVDDYGDETDLDSTLGDDGASVTTSLDSSVTNFRYEHGRRYHGYKDGQYHLPNDEEEINRLELQHKVWEIALSKRLYLAPLPETITDVLDLGCGTGAWCIEFADQHPHAQVLGIDLSPIQPSNIPPNCRFLVDDVSADWAFGKFFDLIHTRALNVGIRDWDRLLQQAYENLKPGGWVELHEFHVPLACDDGSATPDSAIIRWGEVSWEAAMKVGIDAKAALTHAERLKKQGFVNLHEQHMKWPVGPWASGEKEKKMGQLFLKDLSDGVPGMSTRLLHSVLGWEMEKVEKFIEEIRRDMWNPKIHTYMPVDMFWAQKPYY</sequence>